<evidence type="ECO:0000313" key="7">
    <source>
        <dbReference type="EMBL" id="SHO52370.1"/>
    </source>
</evidence>
<feature type="binding site" evidence="4">
    <location>
        <position position="331"/>
    </location>
    <ligand>
        <name>Mn(2+)</name>
        <dbReference type="ChEBI" id="CHEBI:29035"/>
        <label>1</label>
    </ligand>
</feature>
<dbReference type="Pfam" id="PF01676">
    <property type="entry name" value="Metalloenzyme"/>
    <property type="match status" value="1"/>
</dbReference>
<comment type="catalytic activity">
    <reaction evidence="4">
        <text>2-deoxy-alpha-D-ribose 1-phosphate = 2-deoxy-D-ribose 5-phosphate</text>
        <dbReference type="Rhea" id="RHEA:27658"/>
        <dbReference type="ChEBI" id="CHEBI:57259"/>
        <dbReference type="ChEBI" id="CHEBI:62877"/>
        <dbReference type="EC" id="5.4.2.7"/>
    </reaction>
</comment>
<dbReference type="GO" id="GO:0009117">
    <property type="term" value="P:nucleotide metabolic process"/>
    <property type="evidence" value="ECO:0007669"/>
    <property type="project" value="UniProtKB-UniRule"/>
</dbReference>
<comment type="function">
    <text evidence="4">Isomerase that catalyzes the conversion of deoxy-ribose 1-phosphate (dRib-1-P) and ribose 1-phosphate (Rib-1-P) to deoxy-ribose 5-phosphate (dRib-5-P) and ribose 5-phosphate (Rib-5-P), respectively.</text>
</comment>
<feature type="binding site" evidence="4">
    <location>
        <position position="9"/>
    </location>
    <ligand>
        <name>Mn(2+)</name>
        <dbReference type="ChEBI" id="CHEBI:29035"/>
        <label>1</label>
    </ligand>
</feature>
<dbReference type="GO" id="GO:0005829">
    <property type="term" value="C:cytosol"/>
    <property type="evidence" value="ECO:0007669"/>
    <property type="project" value="TreeGrafter"/>
</dbReference>
<dbReference type="Gene3D" id="3.40.720.10">
    <property type="entry name" value="Alkaline Phosphatase, subunit A"/>
    <property type="match status" value="1"/>
</dbReference>
<dbReference type="NCBIfam" id="NF003766">
    <property type="entry name" value="PRK05362.1"/>
    <property type="match status" value="1"/>
</dbReference>
<accession>A0A1M7YIE7</accession>
<name>A0A1M7YIE7_9BACT</name>
<comment type="catalytic activity">
    <reaction evidence="4">
        <text>alpha-D-ribose 1-phosphate = D-ribose 5-phosphate</text>
        <dbReference type="Rhea" id="RHEA:18793"/>
        <dbReference type="ChEBI" id="CHEBI:57720"/>
        <dbReference type="ChEBI" id="CHEBI:78346"/>
        <dbReference type="EC" id="5.4.2.7"/>
    </reaction>
</comment>
<dbReference type="RefSeq" id="WP_073615945.1">
    <property type="nucleotide sequence ID" value="NZ_FRFE01000035.1"/>
</dbReference>
<dbReference type="GO" id="GO:0006015">
    <property type="term" value="P:5-phosphoribose 1-diphosphate biosynthetic process"/>
    <property type="evidence" value="ECO:0007669"/>
    <property type="project" value="UniProtKB-UniPathway"/>
</dbReference>
<dbReference type="EC" id="5.4.2.7" evidence="4 5"/>
<dbReference type="HAMAP" id="MF_00740">
    <property type="entry name" value="Phosphopentomut"/>
    <property type="match status" value="1"/>
</dbReference>
<evidence type="ECO:0000256" key="1">
    <source>
        <dbReference type="ARBA" id="ARBA00010373"/>
    </source>
</evidence>
<keyword evidence="4" id="KW-0413">Isomerase</keyword>
<dbReference type="PANTHER" id="PTHR21110">
    <property type="entry name" value="PHOSPHOPENTOMUTASE"/>
    <property type="match status" value="1"/>
</dbReference>
<dbReference type="InterPro" id="IPR010045">
    <property type="entry name" value="DeoB"/>
</dbReference>
<dbReference type="OrthoDB" id="9769930at2"/>
<evidence type="ECO:0000256" key="4">
    <source>
        <dbReference type="HAMAP-Rule" id="MF_00740"/>
    </source>
</evidence>
<proteinExistence type="inferred from homology"/>
<comment type="pathway">
    <text evidence="4">Carbohydrate degradation; 2-deoxy-D-ribose 1-phosphate degradation; D-glyceraldehyde 3-phosphate and acetaldehyde from 2-deoxy-alpha-D-ribose 1-phosphate: step 1/2.</text>
</comment>
<keyword evidence="2 4" id="KW-0479">Metal-binding</keyword>
<evidence type="ECO:0000259" key="6">
    <source>
        <dbReference type="Pfam" id="PF01676"/>
    </source>
</evidence>
<dbReference type="STRING" id="1121416.SAMN02745220_04531"/>
<feature type="binding site" evidence="4">
    <location>
        <position position="290"/>
    </location>
    <ligand>
        <name>Mn(2+)</name>
        <dbReference type="ChEBI" id="CHEBI:29035"/>
        <label>2</label>
    </ligand>
</feature>
<dbReference type="CDD" id="cd16009">
    <property type="entry name" value="PPM"/>
    <property type="match status" value="1"/>
</dbReference>
<dbReference type="InterPro" id="IPR024052">
    <property type="entry name" value="Phosphopentomutase_DeoB_cap_sf"/>
</dbReference>
<dbReference type="GO" id="GO:0043094">
    <property type="term" value="P:metabolic compound salvage"/>
    <property type="evidence" value="ECO:0007669"/>
    <property type="project" value="UniProtKB-UniRule"/>
</dbReference>
<dbReference type="GO" id="GO:0030145">
    <property type="term" value="F:manganese ion binding"/>
    <property type="evidence" value="ECO:0007669"/>
    <property type="project" value="UniProtKB-UniRule"/>
</dbReference>
<feature type="domain" description="Metalloenzyme" evidence="6">
    <location>
        <begin position="1"/>
        <end position="381"/>
    </location>
</feature>
<reference evidence="7 8" key="1">
    <citation type="submission" date="2016-12" db="EMBL/GenBank/DDBJ databases">
        <authorList>
            <person name="Song W.-J."/>
            <person name="Kurnit D.M."/>
        </authorList>
    </citation>
    <scope>NUCLEOTIDE SEQUENCE [LARGE SCALE GENOMIC DNA]</scope>
    <source>
        <strain evidence="7 8">DSM 18488</strain>
    </source>
</reference>
<dbReference type="PIRSF" id="PIRSF001491">
    <property type="entry name" value="Ppentomutase"/>
    <property type="match status" value="1"/>
</dbReference>
<dbReference type="NCBIfam" id="TIGR01696">
    <property type="entry name" value="deoB"/>
    <property type="match status" value="1"/>
</dbReference>
<comment type="subcellular location">
    <subcellularLocation>
        <location evidence="4">Cytoplasm</location>
    </subcellularLocation>
</comment>
<feature type="binding site" evidence="4">
    <location>
        <position position="332"/>
    </location>
    <ligand>
        <name>Mn(2+)</name>
        <dbReference type="ChEBI" id="CHEBI:29035"/>
        <label>1</label>
    </ligand>
</feature>
<feature type="binding site" evidence="4">
    <location>
        <position position="343"/>
    </location>
    <ligand>
        <name>Mn(2+)</name>
        <dbReference type="ChEBI" id="CHEBI:29035"/>
        <label>2</label>
    </ligand>
</feature>
<feature type="binding site" evidence="4">
    <location>
        <position position="295"/>
    </location>
    <ligand>
        <name>Mn(2+)</name>
        <dbReference type="ChEBI" id="CHEBI:29035"/>
        <label>2</label>
    </ligand>
</feature>
<sequence length="403" mass="43344">MRAVLLVIDSFGIGAQPDAAEYGDSGANTALHICEASPEVNWPNLRKMGLGNCAGLLGHILPGCEPVEQPKASFGALAEASRGKDTITGHWELAGVKLDPPFQTFPLSYPSFPAELLDRLSSRCGHAILGNRGGSGTTIIEELGPRHLAGEGIIVYTSADSVLQIAAHDAVVPVAELHAICVIARELADPYRIGRVIARPFTGQPGSFTRTAARRDFSMQPPTRTVLELLFDNGVETVAIGKIGDIFSEQGIRVSHHDRGNVACLDRLQSVLAASCQCDQFIFVNLIDTDMLYGHRRDIRGYHDSVASIDSRLPEILSLLADDDLLLISADHGCDPGFPGTDHTREYVPLLAFCRKFKPTNLGVRKSLTDVAESVARFFGLASPAMGTSFVKSDNNQEQGESS</sequence>
<dbReference type="SUPFAM" id="SSF143856">
    <property type="entry name" value="DeoB insert domain-like"/>
    <property type="match status" value="1"/>
</dbReference>
<dbReference type="InterPro" id="IPR017850">
    <property type="entry name" value="Alkaline_phosphatase_core_sf"/>
</dbReference>
<evidence type="ECO:0000313" key="8">
    <source>
        <dbReference type="Proteomes" id="UP000184603"/>
    </source>
</evidence>
<dbReference type="InterPro" id="IPR006124">
    <property type="entry name" value="Metalloenzyme"/>
</dbReference>
<keyword evidence="3 4" id="KW-0464">Manganese</keyword>
<evidence type="ECO:0000256" key="3">
    <source>
        <dbReference type="ARBA" id="ARBA00023211"/>
    </source>
</evidence>
<dbReference type="GO" id="GO:0000287">
    <property type="term" value="F:magnesium ion binding"/>
    <property type="evidence" value="ECO:0007669"/>
    <property type="project" value="UniProtKB-UniRule"/>
</dbReference>
<evidence type="ECO:0000256" key="5">
    <source>
        <dbReference type="NCBIfam" id="TIGR01696"/>
    </source>
</evidence>
<comment type="cofactor">
    <cofactor evidence="4">
        <name>Mn(2+)</name>
        <dbReference type="ChEBI" id="CHEBI:29035"/>
    </cofactor>
    <text evidence="4">Binds 2 manganese ions.</text>
</comment>
<dbReference type="Gene3D" id="3.30.70.1250">
    <property type="entry name" value="Phosphopentomutase"/>
    <property type="match status" value="1"/>
</dbReference>
<comment type="similarity">
    <text evidence="1 4">Belongs to the phosphopentomutase family.</text>
</comment>
<keyword evidence="4" id="KW-0963">Cytoplasm</keyword>
<dbReference type="GO" id="GO:0008973">
    <property type="term" value="F:phosphopentomutase activity"/>
    <property type="evidence" value="ECO:0007669"/>
    <property type="project" value="UniProtKB-UniRule"/>
</dbReference>
<dbReference type="Proteomes" id="UP000184603">
    <property type="component" value="Unassembled WGS sequence"/>
</dbReference>
<dbReference type="AlphaFoldDB" id="A0A1M7YIE7"/>
<dbReference type="SUPFAM" id="SSF53649">
    <property type="entry name" value="Alkaline phosphatase-like"/>
    <property type="match status" value="1"/>
</dbReference>
<evidence type="ECO:0000256" key="2">
    <source>
        <dbReference type="ARBA" id="ARBA00022723"/>
    </source>
</evidence>
<keyword evidence="8" id="KW-1185">Reference proteome</keyword>
<protein>
    <recommendedName>
        <fullName evidence="4 5">Phosphopentomutase</fullName>
        <ecNumber evidence="4 5">5.4.2.7</ecNumber>
    </recommendedName>
    <alternativeName>
        <fullName evidence="4">Phosphodeoxyribomutase</fullName>
    </alternativeName>
</protein>
<dbReference type="UniPathway" id="UPA00087">
    <property type="reaction ID" value="UER00173"/>
</dbReference>
<dbReference type="EMBL" id="FRFE01000035">
    <property type="protein sequence ID" value="SHO52370.1"/>
    <property type="molecule type" value="Genomic_DNA"/>
</dbReference>
<dbReference type="PANTHER" id="PTHR21110:SF0">
    <property type="entry name" value="PHOSPHOPENTOMUTASE"/>
    <property type="match status" value="1"/>
</dbReference>
<gene>
    <name evidence="4" type="primary">deoB</name>
    <name evidence="7" type="ORF">SAMN02745220_04531</name>
</gene>
<organism evidence="7 8">
    <name type="scientific">Desulfopila aestuarii DSM 18488</name>
    <dbReference type="NCBI Taxonomy" id="1121416"/>
    <lineage>
        <taxon>Bacteria</taxon>
        <taxon>Pseudomonadati</taxon>
        <taxon>Thermodesulfobacteriota</taxon>
        <taxon>Desulfobulbia</taxon>
        <taxon>Desulfobulbales</taxon>
        <taxon>Desulfocapsaceae</taxon>
        <taxon>Desulfopila</taxon>
    </lineage>
</organism>
<dbReference type="GO" id="GO:0006018">
    <property type="term" value="P:2-deoxyribose 1-phosphate catabolic process"/>
    <property type="evidence" value="ECO:0007669"/>
    <property type="project" value="UniProtKB-UniRule"/>
</dbReference>